<evidence type="ECO:0000313" key="2">
    <source>
        <dbReference type="EMBL" id="TFB90401.1"/>
    </source>
</evidence>
<dbReference type="InterPro" id="IPR018547">
    <property type="entry name" value="AbiEi_C"/>
</dbReference>
<dbReference type="EMBL" id="SOFG01000004">
    <property type="protein sequence ID" value="TFB90401.1"/>
    <property type="molecule type" value="Genomic_DNA"/>
</dbReference>
<dbReference type="Pfam" id="PF09407">
    <property type="entry name" value="AbiEi_1"/>
    <property type="match status" value="1"/>
</dbReference>
<evidence type="ECO:0000259" key="1">
    <source>
        <dbReference type="Pfam" id="PF09407"/>
    </source>
</evidence>
<accession>A0ABY2II94</accession>
<evidence type="ECO:0000313" key="3">
    <source>
        <dbReference type="Proteomes" id="UP000297608"/>
    </source>
</evidence>
<reference evidence="2 3" key="1">
    <citation type="submission" date="2019-03" db="EMBL/GenBank/DDBJ databases">
        <title>Genomics of glacier-inhabiting Cryobacterium strains.</title>
        <authorList>
            <person name="Liu Q."/>
            <person name="Xin Y.-H."/>
        </authorList>
    </citation>
    <scope>NUCLEOTIDE SEQUENCE [LARGE SCALE GENOMIC DNA]</scope>
    <source>
        <strain evidence="2 3">MDB2-B</strain>
    </source>
</reference>
<proteinExistence type="predicted"/>
<organism evidence="2 3">
    <name type="scientific">Cryobacterium algoricola</name>
    <dbReference type="NCBI Taxonomy" id="1259183"/>
    <lineage>
        <taxon>Bacteria</taxon>
        <taxon>Bacillati</taxon>
        <taxon>Actinomycetota</taxon>
        <taxon>Actinomycetes</taxon>
        <taxon>Micrococcales</taxon>
        <taxon>Microbacteriaceae</taxon>
        <taxon>Cryobacterium</taxon>
    </lineage>
</organism>
<keyword evidence="3" id="KW-1185">Reference proteome</keyword>
<protein>
    <recommendedName>
        <fullName evidence="1">AbiEi antitoxin C-terminal domain-containing protein</fullName>
    </recommendedName>
</protein>
<sequence>MCSLPAHPVRVSDRLPDILSSGDLPVAELSSLCLDGELFRVGDFWSPVDLAEDRDQRARSLALLVPVRAIAERLTAAWIYGLAPEPQRHQFCVPRTARAYFPPSPRFGVREVVCDPEHIVRLGAATVNRADVRVAGLLVTRPLRTALDLARWPPPEFPEPAPLIATLLRLAGHPDATAARRACAADSLPFTHRALGHLDAAEAAMTSLGEPSRR</sequence>
<dbReference type="Proteomes" id="UP000297608">
    <property type="component" value="Unassembled WGS sequence"/>
</dbReference>
<feature type="domain" description="AbiEi antitoxin C-terminal" evidence="1">
    <location>
        <begin position="71"/>
        <end position="154"/>
    </location>
</feature>
<name>A0ABY2II94_9MICO</name>
<comment type="caution">
    <text evidence="2">The sequence shown here is derived from an EMBL/GenBank/DDBJ whole genome shotgun (WGS) entry which is preliminary data.</text>
</comment>
<gene>
    <name evidence="2" type="ORF">E3O44_01950</name>
</gene>